<evidence type="ECO:0000313" key="2">
    <source>
        <dbReference type="EMBL" id="NYE47795.1"/>
    </source>
</evidence>
<keyword evidence="3" id="KW-1185">Reference proteome</keyword>
<name>A0A852TWM9_9ACTN</name>
<dbReference type="Pfam" id="PF01872">
    <property type="entry name" value="RibD_C"/>
    <property type="match status" value="1"/>
</dbReference>
<dbReference type="SUPFAM" id="SSF53597">
    <property type="entry name" value="Dihydrofolate reductase-like"/>
    <property type="match status" value="1"/>
</dbReference>
<dbReference type="GO" id="GO:0008703">
    <property type="term" value="F:5-amino-6-(5-phosphoribosylamino)uracil reductase activity"/>
    <property type="evidence" value="ECO:0007669"/>
    <property type="project" value="InterPro"/>
</dbReference>
<reference evidence="2 3" key="1">
    <citation type="submission" date="2020-07" db="EMBL/GenBank/DDBJ databases">
        <title>Sequencing the genomes of 1000 actinobacteria strains.</title>
        <authorList>
            <person name="Klenk H.-P."/>
        </authorList>
    </citation>
    <scope>NUCLEOTIDE SEQUENCE [LARGE SCALE GENOMIC DNA]</scope>
    <source>
        <strain evidence="2 3">CXB654</strain>
    </source>
</reference>
<dbReference type="InterPro" id="IPR050765">
    <property type="entry name" value="Riboflavin_Biosynth_HTPR"/>
</dbReference>
<dbReference type="EMBL" id="JACCCC010000001">
    <property type="protein sequence ID" value="NYE47795.1"/>
    <property type="molecule type" value="Genomic_DNA"/>
</dbReference>
<dbReference type="InterPro" id="IPR024072">
    <property type="entry name" value="DHFR-like_dom_sf"/>
</dbReference>
<evidence type="ECO:0000259" key="1">
    <source>
        <dbReference type="Pfam" id="PF01872"/>
    </source>
</evidence>
<dbReference type="InterPro" id="IPR002734">
    <property type="entry name" value="RibDG_C"/>
</dbReference>
<dbReference type="PANTHER" id="PTHR38011:SF12">
    <property type="entry name" value="BIFUNCTIONAL DEAMINASE-REDUCTASE DOMAIN PROTEIN"/>
    <property type="match status" value="1"/>
</dbReference>
<accession>A0A852TWM9</accession>
<protein>
    <submittedName>
        <fullName evidence="2">Dihydrofolate reductase</fullName>
    </submittedName>
</protein>
<dbReference type="AlphaFoldDB" id="A0A852TWM9"/>
<feature type="domain" description="Bacterial bifunctional deaminase-reductase C-terminal" evidence="1">
    <location>
        <begin position="6"/>
        <end position="166"/>
    </location>
</feature>
<dbReference type="GO" id="GO:0009231">
    <property type="term" value="P:riboflavin biosynthetic process"/>
    <property type="evidence" value="ECO:0007669"/>
    <property type="project" value="InterPro"/>
</dbReference>
<dbReference type="Gene3D" id="3.40.430.10">
    <property type="entry name" value="Dihydrofolate Reductase, subunit A"/>
    <property type="match status" value="1"/>
</dbReference>
<organism evidence="2 3">
    <name type="scientific">Spinactinospora alkalitolerans</name>
    <dbReference type="NCBI Taxonomy" id="687207"/>
    <lineage>
        <taxon>Bacteria</taxon>
        <taxon>Bacillati</taxon>
        <taxon>Actinomycetota</taxon>
        <taxon>Actinomycetes</taxon>
        <taxon>Streptosporangiales</taxon>
        <taxon>Nocardiopsidaceae</taxon>
        <taxon>Spinactinospora</taxon>
    </lineage>
</organism>
<dbReference type="Proteomes" id="UP000589036">
    <property type="component" value="Unassembled WGS sequence"/>
</dbReference>
<proteinExistence type="predicted"/>
<evidence type="ECO:0000313" key="3">
    <source>
        <dbReference type="Proteomes" id="UP000589036"/>
    </source>
</evidence>
<comment type="caution">
    <text evidence="2">The sequence shown here is derived from an EMBL/GenBank/DDBJ whole genome shotgun (WGS) entry which is preliminary data.</text>
</comment>
<sequence>MGRMLYSVTMSLDGFIAGPGGDMSWLTEHLGPNPTVEKLIGDIGALLVGNRTFGGDDPHRGTDKEGEPFGGGWSGPQFVLTHHAPETPVPGVTFVGDLDSAVAAAKAAAGDKYVNVLGASIARQCLDAGVLDEILVFIVPVLLGDGVRLFDRPGGTNIRLERLSLTQAPGATSIWLRVVG</sequence>
<dbReference type="RefSeq" id="WP_179643684.1">
    <property type="nucleotide sequence ID" value="NZ_BAAAYY010000003.1"/>
</dbReference>
<gene>
    <name evidence="2" type="ORF">HDA32_002915</name>
</gene>
<dbReference type="PANTHER" id="PTHR38011">
    <property type="entry name" value="DIHYDROFOLATE REDUCTASE FAMILY PROTEIN (AFU_ORTHOLOGUE AFUA_8G06820)"/>
    <property type="match status" value="1"/>
</dbReference>